<reference evidence="2" key="1">
    <citation type="journal article" date="2019" name="Nat. Commun.">
        <title>Genome-wide association mapping of date palm fruit traits.</title>
        <authorList>
            <person name="Hazzouri K.M."/>
            <person name="Gros-Balthazard M."/>
            <person name="Flowers J.M."/>
            <person name="Copetti D."/>
            <person name="Lemansour A."/>
            <person name="Lebrun M."/>
            <person name="Masmoudi K."/>
            <person name="Ferrand S."/>
            <person name="Dhar M.I."/>
            <person name="Fresquez Z.A."/>
            <person name="Rosas U."/>
            <person name="Zhang J."/>
            <person name="Talag J."/>
            <person name="Lee S."/>
            <person name="Kudrna D."/>
            <person name="Powell R.F."/>
            <person name="Leitch I.J."/>
            <person name="Krueger R.R."/>
            <person name="Wing R.A."/>
            <person name="Amiri K.M.A."/>
            <person name="Purugganan M.D."/>
        </authorList>
    </citation>
    <scope>NUCLEOTIDE SEQUENCE [LARGE SCALE GENOMIC DNA]</scope>
    <source>
        <strain evidence="2">cv. Khalas</strain>
    </source>
</reference>
<evidence type="ECO:0000313" key="3">
    <source>
        <dbReference type="RefSeq" id="XP_008779877.2"/>
    </source>
</evidence>
<proteinExistence type="predicted"/>
<feature type="compositionally biased region" description="Low complexity" evidence="1">
    <location>
        <begin position="22"/>
        <end position="31"/>
    </location>
</feature>
<dbReference type="Proteomes" id="UP000228380">
    <property type="component" value="Chromosome 18"/>
</dbReference>
<dbReference type="GeneID" id="103699642"/>
<dbReference type="KEGG" id="pda:103699642"/>
<reference evidence="3" key="2">
    <citation type="submission" date="2025-08" db="UniProtKB">
        <authorList>
            <consortium name="RefSeq"/>
        </authorList>
    </citation>
    <scope>IDENTIFICATION</scope>
    <source>
        <tissue evidence="3">Young leaves</tissue>
    </source>
</reference>
<accession>A0A8B7BKR7</accession>
<evidence type="ECO:0000313" key="2">
    <source>
        <dbReference type="Proteomes" id="UP000228380"/>
    </source>
</evidence>
<dbReference type="AlphaFoldDB" id="A0A8B7BKR7"/>
<dbReference type="OrthoDB" id="687843at2759"/>
<feature type="region of interest" description="Disordered" evidence="1">
    <location>
        <begin position="60"/>
        <end position="86"/>
    </location>
</feature>
<evidence type="ECO:0000256" key="1">
    <source>
        <dbReference type="SAM" id="MobiDB-lite"/>
    </source>
</evidence>
<dbReference type="PANTHER" id="PTHR34657">
    <property type="entry name" value="EMBRYO SAC DEVELOPMENT ARREST 6"/>
    <property type="match status" value="1"/>
</dbReference>
<feature type="compositionally biased region" description="Basic and acidic residues" evidence="1">
    <location>
        <begin position="65"/>
        <end position="78"/>
    </location>
</feature>
<dbReference type="PANTHER" id="PTHR34657:SF4">
    <property type="entry name" value="EMBRYO SAC DEVELOPMENT ARREST 6"/>
    <property type="match status" value="1"/>
</dbReference>
<name>A0A8B7BKR7_PHODC</name>
<sequence length="120" mass="12510">MSSHAREVIATSRKRKDRGGSAAPTAGKAEPAGGGTPPAGNQLLAGYLAHEFLTRGTLFGQRWDPAGRSDLVESKNPDPARAGEPGPVKAYAEVACLLKAEGAHIPGVVNPTQLAQWLQM</sequence>
<keyword evidence="2" id="KW-1185">Reference proteome</keyword>
<organism evidence="2 3">
    <name type="scientific">Phoenix dactylifera</name>
    <name type="common">Date palm</name>
    <dbReference type="NCBI Taxonomy" id="42345"/>
    <lineage>
        <taxon>Eukaryota</taxon>
        <taxon>Viridiplantae</taxon>
        <taxon>Streptophyta</taxon>
        <taxon>Embryophyta</taxon>
        <taxon>Tracheophyta</taxon>
        <taxon>Spermatophyta</taxon>
        <taxon>Magnoliopsida</taxon>
        <taxon>Liliopsida</taxon>
        <taxon>Arecaceae</taxon>
        <taxon>Coryphoideae</taxon>
        <taxon>Phoeniceae</taxon>
        <taxon>Phoenix</taxon>
    </lineage>
</organism>
<feature type="region of interest" description="Disordered" evidence="1">
    <location>
        <begin position="1"/>
        <end position="41"/>
    </location>
</feature>
<dbReference type="RefSeq" id="XP_008779877.2">
    <property type="nucleotide sequence ID" value="XM_008781655.4"/>
</dbReference>
<protein>
    <submittedName>
        <fullName evidence="3">Uncharacterized protein LOC103699642</fullName>
    </submittedName>
</protein>
<gene>
    <name evidence="3" type="primary">LOC103699642</name>
</gene>